<feature type="transmembrane region" description="Helical" evidence="2">
    <location>
        <begin position="80"/>
        <end position="100"/>
    </location>
</feature>
<organism evidence="3 4">
    <name type="scientific">Sphingomonas gei</name>
    <dbReference type="NCBI Taxonomy" id="1395960"/>
    <lineage>
        <taxon>Bacteria</taxon>
        <taxon>Pseudomonadati</taxon>
        <taxon>Pseudomonadota</taxon>
        <taxon>Alphaproteobacteria</taxon>
        <taxon>Sphingomonadales</taxon>
        <taxon>Sphingomonadaceae</taxon>
        <taxon>Sphingomonas</taxon>
    </lineage>
</organism>
<dbReference type="EMBL" id="SRXT01000008">
    <property type="protein sequence ID" value="TGX49608.1"/>
    <property type="molecule type" value="Genomic_DNA"/>
</dbReference>
<reference evidence="3 4" key="1">
    <citation type="submission" date="2019-04" db="EMBL/GenBank/DDBJ databases">
        <title>Sphingomonas psychrotolerans sp. nov., isolated from soil in the Tianshan Mountains, Xinjiang, China.</title>
        <authorList>
            <person name="Luo Y."/>
            <person name="Sheng H."/>
        </authorList>
    </citation>
    <scope>NUCLEOTIDE SEQUENCE [LARGE SCALE GENOMIC DNA]</scope>
    <source>
        <strain evidence="3 4">ZFGT-11</strain>
    </source>
</reference>
<comment type="caution">
    <text evidence="3">The sequence shown here is derived from an EMBL/GenBank/DDBJ whole genome shotgun (WGS) entry which is preliminary data.</text>
</comment>
<feature type="transmembrane region" description="Helical" evidence="2">
    <location>
        <begin position="120"/>
        <end position="144"/>
    </location>
</feature>
<dbReference type="OrthoDB" id="10016831at2"/>
<keyword evidence="4" id="KW-1185">Reference proteome</keyword>
<keyword evidence="2" id="KW-0812">Transmembrane</keyword>
<evidence type="ECO:0000256" key="1">
    <source>
        <dbReference type="SAM" id="MobiDB-lite"/>
    </source>
</evidence>
<accession>A0A4S1X150</accession>
<evidence type="ECO:0000313" key="4">
    <source>
        <dbReference type="Proteomes" id="UP000306147"/>
    </source>
</evidence>
<protein>
    <submittedName>
        <fullName evidence="3">Uncharacterized protein</fullName>
    </submittedName>
</protein>
<evidence type="ECO:0000313" key="3">
    <source>
        <dbReference type="EMBL" id="TGX49608.1"/>
    </source>
</evidence>
<keyword evidence="2" id="KW-1133">Transmembrane helix</keyword>
<name>A0A4S1X150_9SPHN</name>
<dbReference type="Proteomes" id="UP000306147">
    <property type="component" value="Unassembled WGS sequence"/>
</dbReference>
<dbReference type="RefSeq" id="WP_135965432.1">
    <property type="nucleotide sequence ID" value="NZ_SRXT01000008.1"/>
</dbReference>
<feature type="region of interest" description="Disordered" evidence="1">
    <location>
        <begin position="40"/>
        <end position="59"/>
    </location>
</feature>
<dbReference type="AlphaFoldDB" id="A0A4S1X150"/>
<gene>
    <name evidence="3" type="ORF">E5A73_19025</name>
</gene>
<keyword evidence="2" id="KW-0472">Membrane</keyword>
<sequence>MFKKAAARASNEAELERAFRSADKIIVEGDSALREQAERWAKHGPPVSHADTADGVLTGPDGVEPAAAPVGGLRRSVFSVYVWLLFGVLVFVSGAGVLYLNHSTNIRGSPAAAAESQRESLVSMITLLVWPTVALIALCMMFFLARQALTIGSNVRFEWRVTEKVSGKLVITKVRSAGDGQ</sequence>
<evidence type="ECO:0000256" key="2">
    <source>
        <dbReference type="SAM" id="Phobius"/>
    </source>
</evidence>
<proteinExistence type="predicted"/>